<dbReference type="GO" id="GO:0006032">
    <property type="term" value="P:chitin catabolic process"/>
    <property type="evidence" value="ECO:0007669"/>
    <property type="project" value="InterPro"/>
</dbReference>
<keyword evidence="1" id="KW-1133">Transmembrane helix</keyword>
<accession>A0AAE6ELE2</accession>
<dbReference type="InterPro" id="IPR023346">
    <property type="entry name" value="Lysozyme-like_dom_sf"/>
</dbReference>
<dbReference type="GO" id="GO:0016998">
    <property type="term" value="P:cell wall macromolecule catabolic process"/>
    <property type="evidence" value="ECO:0007669"/>
    <property type="project" value="InterPro"/>
</dbReference>
<evidence type="ECO:0000259" key="2">
    <source>
        <dbReference type="Pfam" id="PF00182"/>
    </source>
</evidence>
<proteinExistence type="predicted"/>
<dbReference type="EMBL" id="CP039908">
    <property type="protein sequence ID" value="QCM02058.1"/>
    <property type="molecule type" value="Genomic_DNA"/>
</dbReference>
<dbReference type="Pfam" id="PF00182">
    <property type="entry name" value="Glyco_hydro_19"/>
    <property type="match status" value="1"/>
</dbReference>
<evidence type="ECO:0000256" key="1">
    <source>
        <dbReference type="SAM" id="Phobius"/>
    </source>
</evidence>
<feature type="transmembrane region" description="Helical" evidence="1">
    <location>
        <begin position="271"/>
        <end position="291"/>
    </location>
</feature>
<keyword evidence="1" id="KW-0472">Membrane</keyword>
<reference evidence="3 4" key="1">
    <citation type="submission" date="2019-04" db="EMBL/GenBank/DDBJ databases">
        <title>Complete genome sequence of Agrobacterium tumefaciens CFBP6624.</title>
        <authorList>
            <person name="Haryono M."/>
            <person name="Lin Y.-C."/>
            <person name="Lai E.-M."/>
            <person name="Kuo C.-H."/>
        </authorList>
    </citation>
    <scope>NUCLEOTIDE SEQUENCE [LARGE SCALE GENOMIC DNA]</scope>
    <source>
        <strain evidence="3 4">CFBP6624</strain>
    </source>
</reference>
<organism evidence="3 4">
    <name type="scientific">Agrobacterium tumefaciens</name>
    <dbReference type="NCBI Taxonomy" id="358"/>
    <lineage>
        <taxon>Bacteria</taxon>
        <taxon>Pseudomonadati</taxon>
        <taxon>Pseudomonadota</taxon>
        <taxon>Alphaproteobacteria</taxon>
        <taxon>Hyphomicrobiales</taxon>
        <taxon>Rhizobiaceae</taxon>
        <taxon>Rhizobium/Agrobacterium group</taxon>
        <taxon>Agrobacterium</taxon>
        <taxon>Agrobacterium tumefaciens complex</taxon>
    </lineage>
</organism>
<feature type="transmembrane region" description="Helical" evidence="1">
    <location>
        <begin position="234"/>
        <end position="251"/>
    </location>
</feature>
<dbReference type="Gene3D" id="1.10.530.10">
    <property type="match status" value="1"/>
</dbReference>
<dbReference type="RefSeq" id="WP_137086750.1">
    <property type="nucleotide sequence ID" value="NZ_CP039908.1"/>
</dbReference>
<sequence>MDMTTFFAYARRAPFGGRLSQGQIDGMNALFRCWRSHKIAGSDNNRLLAYILASVFHETGGRMLPVRETLASTDAGAIAALEKAWKAGKLGQVKTPYWRKDKDGKSWFGRGDIQLTHRVNYDALGKRIGVDLVGNPSLALDVDISAEIAIVGMLEGLFTKRKLTEFFNLKSDDPIGARAVVNGTDKAKLIAGYYKSFLDALEAATLARFQGQPADVAALDAQPDNVPAAKSKSLWTIIGGFFGATGLSVVGDAKDLADTGATLLGAISNPWAFGSLVFGGVSIGVLIWLASTGRLTINRSKTT</sequence>
<dbReference type="GO" id="GO:0004568">
    <property type="term" value="F:chitinase activity"/>
    <property type="evidence" value="ECO:0007669"/>
    <property type="project" value="InterPro"/>
</dbReference>
<dbReference type="Proteomes" id="UP000298646">
    <property type="component" value="Chromosome linear"/>
</dbReference>
<dbReference type="InterPro" id="IPR000726">
    <property type="entry name" value="Glyco_hydro_19_cat"/>
</dbReference>
<dbReference type="AlphaFoldDB" id="A0AAE6ELE2"/>
<dbReference type="SUPFAM" id="SSF53955">
    <property type="entry name" value="Lysozyme-like"/>
    <property type="match status" value="1"/>
</dbReference>
<protein>
    <recommendedName>
        <fullName evidence="2">Glycoside hydrolase family 19 catalytic domain-containing protein</fullName>
    </recommendedName>
</protein>
<evidence type="ECO:0000313" key="4">
    <source>
        <dbReference type="Proteomes" id="UP000298646"/>
    </source>
</evidence>
<evidence type="ECO:0000313" key="3">
    <source>
        <dbReference type="EMBL" id="QCM02058.1"/>
    </source>
</evidence>
<keyword evidence="1" id="KW-0812">Transmembrane</keyword>
<name>A0AAE6ELE2_AGRTU</name>
<feature type="domain" description="Glycoside hydrolase family 19 catalytic" evidence="2">
    <location>
        <begin position="45"/>
        <end position="150"/>
    </location>
</feature>
<gene>
    <name evidence="3" type="ORF">CFBP6624_17745</name>
</gene>